<dbReference type="AlphaFoldDB" id="A0A835H7S7"/>
<dbReference type="PANTHER" id="PTHR45510:SF1">
    <property type="entry name" value="RHODANESE-LIKE DOMAIN-CONTAINING PROTEIN 10"/>
    <property type="match status" value="1"/>
</dbReference>
<reference evidence="2 3" key="1">
    <citation type="submission" date="2020-10" db="EMBL/GenBank/DDBJ databases">
        <title>The Coptis chinensis genome and diversification of protoberbering-type alkaloids.</title>
        <authorList>
            <person name="Wang B."/>
            <person name="Shu S."/>
            <person name="Song C."/>
            <person name="Liu Y."/>
        </authorList>
    </citation>
    <scope>NUCLEOTIDE SEQUENCE [LARGE SCALE GENOMIC DNA]</scope>
    <source>
        <strain evidence="2">HL-2020</strain>
        <tissue evidence="2">Leaf</tissue>
    </source>
</reference>
<dbReference type="Proteomes" id="UP000631114">
    <property type="component" value="Unassembled WGS sequence"/>
</dbReference>
<proteinExistence type="predicted"/>
<evidence type="ECO:0000313" key="3">
    <source>
        <dbReference type="Proteomes" id="UP000631114"/>
    </source>
</evidence>
<dbReference type="Gene3D" id="3.40.250.10">
    <property type="entry name" value="Rhodanese-like domain"/>
    <property type="match status" value="1"/>
</dbReference>
<dbReference type="InterPro" id="IPR001763">
    <property type="entry name" value="Rhodanese-like_dom"/>
</dbReference>
<dbReference type="InterPro" id="IPR036873">
    <property type="entry name" value="Rhodanese-like_dom_sf"/>
</dbReference>
<sequence>MAIRLDQLNTSHFRLKYEKISKLQHSTNPRRPSLCINAVSLSAKELVQSGTVRSVFAKDALSVINNEEFTLLDIRPVWEREKAFVSGSLHVPLFVKDDDNGPITLLKKWVHFGYIGLWTGQKFTTFNPDFLLQVEKLVSDKEVKLLVACGEGLRSLTAISRLYEGGYKNLGWLAGGFNRAEDEHFPSVEGNEKLQYATIGGASYYFLQVLFLLKAVDKKS</sequence>
<dbReference type="SUPFAM" id="SSF52821">
    <property type="entry name" value="Rhodanese/Cell cycle control phosphatase"/>
    <property type="match status" value="1"/>
</dbReference>
<dbReference type="OrthoDB" id="566238at2759"/>
<dbReference type="SMART" id="SM00450">
    <property type="entry name" value="RHOD"/>
    <property type="match status" value="1"/>
</dbReference>
<dbReference type="CDD" id="cd00158">
    <property type="entry name" value="RHOD"/>
    <property type="match status" value="1"/>
</dbReference>
<comment type="caution">
    <text evidence="2">The sequence shown here is derived from an EMBL/GenBank/DDBJ whole genome shotgun (WGS) entry which is preliminary data.</text>
</comment>
<dbReference type="PROSITE" id="PS50206">
    <property type="entry name" value="RHODANESE_3"/>
    <property type="match status" value="1"/>
</dbReference>
<protein>
    <recommendedName>
        <fullName evidence="1">Rhodanese domain-containing protein</fullName>
    </recommendedName>
</protein>
<accession>A0A835H7S7</accession>
<gene>
    <name evidence="2" type="ORF">IFM89_025931</name>
</gene>
<name>A0A835H7S7_9MAGN</name>
<evidence type="ECO:0000259" key="1">
    <source>
        <dbReference type="PROSITE" id="PS50206"/>
    </source>
</evidence>
<keyword evidence="3" id="KW-1185">Reference proteome</keyword>
<organism evidence="2 3">
    <name type="scientific">Coptis chinensis</name>
    <dbReference type="NCBI Taxonomy" id="261450"/>
    <lineage>
        <taxon>Eukaryota</taxon>
        <taxon>Viridiplantae</taxon>
        <taxon>Streptophyta</taxon>
        <taxon>Embryophyta</taxon>
        <taxon>Tracheophyta</taxon>
        <taxon>Spermatophyta</taxon>
        <taxon>Magnoliopsida</taxon>
        <taxon>Ranunculales</taxon>
        <taxon>Ranunculaceae</taxon>
        <taxon>Coptidoideae</taxon>
        <taxon>Coptis</taxon>
    </lineage>
</organism>
<dbReference type="GO" id="GO:0009507">
    <property type="term" value="C:chloroplast"/>
    <property type="evidence" value="ECO:0007669"/>
    <property type="project" value="TreeGrafter"/>
</dbReference>
<feature type="domain" description="Rhodanese" evidence="1">
    <location>
        <begin position="65"/>
        <end position="189"/>
    </location>
</feature>
<dbReference type="EMBL" id="JADFTS010000008">
    <property type="protein sequence ID" value="KAF9593895.1"/>
    <property type="molecule type" value="Genomic_DNA"/>
</dbReference>
<dbReference type="PANTHER" id="PTHR45510">
    <property type="entry name" value="RHODANESE-LIKE DOMAIN-CONTAINING PROTEIN 10"/>
    <property type="match status" value="1"/>
</dbReference>
<dbReference type="InterPro" id="IPR044614">
    <property type="entry name" value="STR10"/>
</dbReference>
<dbReference type="FunFam" id="3.40.250.10:FF:000047">
    <property type="entry name" value="Rhodanese-like domain-containing protein 10"/>
    <property type="match status" value="1"/>
</dbReference>
<evidence type="ECO:0000313" key="2">
    <source>
        <dbReference type="EMBL" id="KAF9593895.1"/>
    </source>
</evidence>
<dbReference type="Pfam" id="PF00581">
    <property type="entry name" value="Rhodanese"/>
    <property type="match status" value="1"/>
</dbReference>